<dbReference type="FunFam" id="3.40.50.300:FF:000240">
    <property type="entry name" value="ABC transporter B family member 20"/>
    <property type="match status" value="2"/>
</dbReference>
<feature type="domain" description="ABC transmembrane type-1" evidence="13">
    <location>
        <begin position="52"/>
        <end position="345"/>
    </location>
</feature>
<organism evidence="14 15">
    <name type="scientific">Paramecium sonneborni</name>
    <dbReference type="NCBI Taxonomy" id="65129"/>
    <lineage>
        <taxon>Eukaryota</taxon>
        <taxon>Sar</taxon>
        <taxon>Alveolata</taxon>
        <taxon>Ciliophora</taxon>
        <taxon>Intramacronucleata</taxon>
        <taxon>Oligohymenophorea</taxon>
        <taxon>Peniculida</taxon>
        <taxon>Parameciidae</taxon>
        <taxon>Paramecium</taxon>
    </lineage>
</organism>
<dbReference type="FunFam" id="1.20.1560.10:FF:000194">
    <property type="entry name" value="Uncharacterized protein"/>
    <property type="match status" value="1"/>
</dbReference>
<accession>A0A8S1M7Z2</accession>
<evidence type="ECO:0000256" key="6">
    <source>
        <dbReference type="ARBA" id="ARBA00022840"/>
    </source>
</evidence>
<dbReference type="GO" id="GO:0016887">
    <property type="term" value="F:ATP hydrolysis activity"/>
    <property type="evidence" value="ECO:0007669"/>
    <property type="project" value="InterPro"/>
</dbReference>
<keyword evidence="9" id="KW-0325">Glycoprotein</keyword>
<dbReference type="InterPro" id="IPR003439">
    <property type="entry name" value="ABC_transporter-like_ATP-bd"/>
</dbReference>
<evidence type="ECO:0000256" key="11">
    <source>
        <dbReference type="SAM" id="Phobius"/>
    </source>
</evidence>
<dbReference type="GO" id="GO:0090374">
    <property type="term" value="P:oligopeptide export from mitochondrion"/>
    <property type="evidence" value="ECO:0007669"/>
    <property type="project" value="TreeGrafter"/>
</dbReference>
<keyword evidence="6" id="KW-0067">ATP-binding</keyword>
<dbReference type="CDD" id="cd18577">
    <property type="entry name" value="ABC_6TM_Pgp_ABCB1_D1_like"/>
    <property type="match status" value="1"/>
</dbReference>
<reference evidence="14" key="1">
    <citation type="submission" date="2021-01" db="EMBL/GenBank/DDBJ databases">
        <authorList>
            <consortium name="Genoscope - CEA"/>
            <person name="William W."/>
        </authorList>
    </citation>
    <scope>NUCLEOTIDE SEQUENCE</scope>
</reference>
<keyword evidence="15" id="KW-1185">Reference proteome</keyword>
<evidence type="ECO:0000256" key="1">
    <source>
        <dbReference type="ARBA" id="ARBA00007577"/>
    </source>
</evidence>
<proteinExistence type="inferred from homology"/>
<dbReference type="PROSITE" id="PS00211">
    <property type="entry name" value="ABC_TRANSPORTER_1"/>
    <property type="match status" value="2"/>
</dbReference>
<keyword evidence="3 11" id="KW-0812">Transmembrane</keyword>
<dbReference type="CDD" id="cd18578">
    <property type="entry name" value="ABC_6TM_Pgp_ABCB1_D2_like"/>
    <property type="match status" value="1"/>
</dbReference>
<feature type="transmembrane region" description="Helical" evidence="11">
    <location>
        <begin position="783"/>
        <end position="809"/>
    </location>
</feature>
<dbReference type="GO" id="GO:0015421">
    <property type="term" value="F:ABC-type oligopeptide transporter activity"/>
    <property type="evidence" value="ECO:0007669"/>
    <property type="project" value="TreeGrafter"/>
</dbReference>
<feature type="transmembrane region" description="Helical" evidence="11">
    <location>
        <begin position="277"/>
        <end position="298"/>
    </location>
</feature>
<evidence type="ECO:0000256" key="5">
    <source>
        <dbReference type="ARBA" id="ARBA00022741"/>
    </source>
</evidence>
<feature type="transmembrane region" description="Helical" evidence="11">
    <location>
        <begin position="170"/>
        <end position="188"/>
    </location>
</feature>
<evidence type="ECO:0000256" key="7">
    <source>
        <dbReference type="ARBA" id="ARBA00022989"/>
    </source>
</evidence>
<feature type="compositionally biased region" description="Polar residues" evidence="10">
    <location>
        <begin position="9"/>
        <end position="24"/>
    </location>
</feature>
<feature type="transmembrane region" description="Helical" evidence="11">
    <location>
        <begin position="194"/>
        <end position="217"/>
    </location>
</feature>
<dbReference type="Proteomes" id="UP000692954">
    <property type="component" value="Unassembled WGS sequence"/>
</dbReference>
<evidence type="ECO:0000256" key="9">
    <source>
        <dbReference type="ARBA" id="ARBA00023180"/>
    </source>
</evidence>
<feature type="domain" description="ABC transporter" evidence="12">
    <location>
        <begin position="1066"/>
        <end position="1314"/>
    </location>
</feature>
<keyword evidence="5" id="KW-0547">Nucleotide-binding</keyword>
<gene>
    <name evidence="14" type="ORF">PSON_ATCC_30995.1.T0310145</name>
</gene>
<comment type="caution">
    <text evidence="14">The sequence shown here is derived from an EMBL/GenBank/DDBJ whole genome shotgun (WGS) entry which is preliminary data.</text>
</comment>
<dbReference type="EMBL" id="CAJJDN010000031">
    <property type="protein sequence ID" value="CAD8073805.1"/>
    <property type="molecule type" value="Genomic_DNA"/>
</dbReference>
<evidence type="ECO:0000256" key="2">
    <source>
        <dbReference type="ARBA" id="ARBA00022448"/>
    </source>
</evidence>
<dbReference type="Pfam" id="PF00664">
    <property type="entry name" value="ABC_membrane"/>
    <property type="match status" value="2"/>
</dbReference>
<protein>
    <submittedName>
        <fullName evidence="14">Uncharacterized protein</fullName>
    </submittedName>
</protein>
<dbReference type="InterPro" id="IPR011527">
    <property type="entry name" value="ABC1_TM_dom"/>
</dbReference>
<feature type="region of interest" description="Disordered" evidence="10">
    <location>
        <begin position="1"/>
        <end position="24"/>
    </location>
</feature>
<keyword evidence="7 11" id="KW-1133">Transmembrane helix</keyword>
<name>A0A8S1M7Z2_9CILI</name>
<dbReference type="GO" id="GO:0005524">
    <property type="term" value="F:ATP binding"/>
    <property type="evidence" value="ECO:0007669"/>
    <property type="project" value="UniProtKB-KW"/>
</dbReference>
<feature type="domain" description="ABC transporter" evidence="12">
    <location>
        <begin position="379"/>
        <end position="617"/>
    </location>
</feature>
<feature type="transmembrane region" description="Helical" evidence="11">
    <location>
        <begin position="313"/>
        <end position="333"/>
    </location>
</feature>
<dbReference type="PANTHER" id="PTHR43394:SF16">
    <property type="entry name" value="ABC TRANSPORTER B FAMILY MEMBER 4-LIKE ISOFORM X1"/>
    <property type="match status" value="1"/>
</dbReference>
<evidence type="ECO:0000259" key="12">
    <source>
        <dbReference type="PROSITE" id="PS50893"/>
    </source>
</evidence>
<dbReference type="InterPro" id="IPR017871">
    <property type="entry name" value="ABC_transporter-like_CS"/>
</dbReference>
<dbReference type="SMART" id="SM00382">
    <property type="entry name" value="AAA"/>
    <property type="match status" value="2"/>
</dbReference>
<evidence type="ECO:0000256" key="10">
    <source>
        <dbReference type="SAM" id="MobiDB-lite"/>
    </source>
</evidence>
<comment type="similarity">
    <text evidence="1">Belongs to the ABC transporter superfamily. ABCB family. Multidrug resistance exporter (TC 3.A.1.201) subfamily.</text>
</comment>
<evidence type="ECO:0000313" key="15">
    <source>
        <dbReference type="Proteomes" id="UP000692954"/>
    </source>
</evidence>
<dbReference type="FunFam" id="1.20.1560.10:FF:000292">
    <property type="entry name" value="p-GlycoProtein related"/>
    <property type="match status" value="1"/>
</dbReference>
<keyword evidence="4" id="KW-0677">Repeat</keyword>
<keyword evidence="2" id="KW-0813">Transport</keyword>
<feature type="transmembrane region" description="Helical" evidence="11">
    <location>
        <begin position="870"/>
        <end position="895"/>
    </location>
</feature>
<evidence type="ECO:0000313" key="14">
    <source>
        <dbReference type="EMBL" id="CAD8073805.1"/>
    </source>
</evidence>
<feature type="transmembrane region" description="Helical" evidence="11">
    <location>
        <begin position="49"/>
        <end position="75"/>
    </location>
</feature>
<evidence type="ECO:0000256" key="8">
    <source>
        <dbReference type="ARBA" id="ARBA00023136"/>
    </source>
</evidence>
<dbReference type="InterPro" id="IPR039421">
    <property type="entry name" value="Type_1_exporter"/>
</dbReference>
<evidence type="ECO:0000256" key="3">
    <source>
        <dbReference type="ARBA" id="ARBA00022692"/>
    </source>
</evidence>
<feature type="transmembrane region" description="Helical" evidence="11">
    <location>
        <begin position="95"/>
        <end position="118"/>
    </location>
</feature>
<dbReference type="Pfam" id="PF00005">
    <property type="entry name" value="ABC_tran"/>
    <property type="match status" value="2"/>
</dbReference>
<dbReference type="CDD" id="cd03249">
    <property type="entry name" value="ABC_MTABC3_MDL1_MDL2"/>
    <property type="match status" value="1"/>
</dbReference>
<dbReference type="PROSITE" id="PS50893">
    <property type="entry name" value="ABC_TRANSPORTER_2"/>
    <property type="match status" value="2"/>
</dbReference>
<dbReference type="PROSITE" id="PS50929">
    <property type="entry name" value="ABC_TM1F"/>
    <property type="match status" value="2"/>
</dbReference>
<dbReference type="OrthoDB" id="417789at2759"/>
<dbReference type="GO" id="GO:0005743">
    <property type="term" value="C:mitochondrial inner membrane"/>
    <property type="evidence" value="ECO:0007669"/>
    <property type="project" value="TreeGrafter"/>
</dbReference>
<dbReference type="InterPro" id="IPR003593">
    <property type="entry name" value="AAA+_ATPase"/>
</dbReference>
<evidence type="ECO:0000259" key="13">
    <source>
        <dbReference type="PROSITE" id="PS50929"/>
    </source>
</evidence>
<keyword evidence="8 11" id="KW-0472">Membrane</keyword>
<sequence>MQKAEQVEDNQLLTNKSTGKPNQPIESLATQQMVSYKELYRYATQSDKLLILIGIITSAGNGVTMPMFSVIFGDMTDAFSGDDPDKMVSAAGECAIWFLVLAGCSWLLSFLSFATFMISGERQSIRMRQEYFGAILKQEVGWFDSINPNELNTKVADETYAVEGAIQEKAGTFIMTFATFICGFIIGYSYGWQLALVITAAMPCLAISVVIMTVVVMKSVKATQECYSTAAAESEQAINAIKTVKMLDGEDFECEKYSRQLIVAAQTNVKFSLFQGMALGSIFAFMIWTYALGFYYGAKLISDQEMNSNTGKIYTVGDVMTVFFAILMGSFSIGQAGPCYQAFAKGKVAGAQIFHIIDRIPKILNPINPKPLNNFNGEIIIDDVDFFYPARPDTQILNKCSLKIPKGKKVALVGESGCGKSTILQLIERFYDVNSGRVLVGEDKIDVRDLDLKDYRTQIGLVGQEPMLFATSIRDNLMYGKTDATEQELIDALKKVNAWDFVSKMEKGLDTYVGMGGSQLSGGQKQRIAIARAILKKPKVLLLDEATSALDRTNEKLIQETLDEVSQGITTVVIAHRLSTIQNADIIYVFAGGKVVETGTHQELMNLHGKYEQLAKNQITSHQKEEEHQGNQLIANHKHKQIKNQNEQQDADVGSVLSINQFDQDQPNVVEKAIKEIQDIKHLNIQFKNNDQNNFQEMKTQISQNDSNDAQVMTRLFSYGKEERLILILGLLSALINGCIFPCFSLFFSDMITLLAQSDPNLYPNAQIRDLKMEKVKNDSADIALWFFLFGLGFLVFQSLENFFLSIVAENLTMKLRNFTFRKLLRMPIAFFDKPENNAGTLTARLSVDCKTVQSLTSTIIGFKLQNASALICGMSIAFSSSWALTLIVLATAPFRFIGMKLRTKYMGALSGSNKGENFKDAGNLIMEAVTNIRTVFSFGNENIILNDYTKRIQAPLEECTSKGLQAGSAFGFSQMQPMLINALVFYCGALLVKYQGLDVNDMFRAIFGITFATMGGARDSHFVGDVDKGRTAAKNIFEILDSVDEFQIEEQKQFKKLTTQIKGHIECLNLTFRYPTREKNVFSNLSLTIPSGQKVAFVGSSGCGKSTIMQMLMRFYDPDQGQILVDGQDIRDYDIRHLRKQLAIVSQEPVLFNGTIKENIQYNMKEISMTQIEEAAKKANAYNFIVNDQFENAPDEKQQDFGKGFHKRVGPKGSQISGGQKQRIAIARAVLRNASILLLDEATSALDAKSEEIVQESLNNIMKDNTTLSIAHRISTIKDSDIIYVFDNGMIVEQGNYSYLVGLKQFFYRMEKGIAITSTKNS</sequence>
<dbReference type="PANTHER" id="PTHR43394">
    <property type="entry name" value="ATP-DEPENDENT PERMEASE MDL1, MITOCHONDRIAL"/>
    <property type="match status" value="1"/>
</dbReference>
<evidence type="ECO:0000256" key="4">
    <source>
        <dbReference type="ARBA" id="ARBA00022737"/>
    </source>
</evidence>
<feature type="domain" description="ABC transmembrane type-1" evidence="13">
    <location>
        <begin position="728"/>
        <end position="1015"/>
    </location>
</feature>
<feature type="transmembrane region" description="Helical" evidence="11">
    <location>
        <begin position="725"/>
        <end position="748"/>
    </location>
</feature>